<name>A0ABR7ZAM1_9PSED</name>
<reference evidence="1 2" key="1">
    <citation type="journal article" date="2020" name="Insects">
        <title>Bacteria Belonging to Pseudomonas typographi sp. nov. from the Bark Beetle Ips typographus Have Genomic Potential to Aid in the Host Ecology.</title>
        <authorList>
            <person name="Peral-Aranega E."/>
            <person name="Saati-Santamaria Z."/>
            <person name="Kolarik M."/>
            <person name="Rivas R."/>
            <person name="Garcia-Fraile P."/>
        </authorList>
    </citation>
    <scope>NUCLEOTIDE SEQUENCE [LARGE SCALE GENOMIC DNA]</scope>
    <source>
        <strain evidence="1 2">CA3A</strain>
    </source>
</reference>
<dbReference type="EMBL" id="JAAOCA010000072">
    <property type="protein sequence ID" value="MBD1602407.1"/>
    <property type="molecule type" value="Genomic_DNA"/>
</dbReference>
<dbReference type="Pfam" id="PF14354">
    <property type="entry name" value="Lar_restr_allev"/>
    <property type="match status" value="1"/>
</dbReference>
<dbReference type="Proteomes" id="UP000805841">
    <property type="component" value="Unassembled WGS sequence"/>
</dbReference>
<proteinExistence type="predicted"/>
<protein>
    <recommendedName>
        <fullName evidence="3">Restriction alleviation protein, Lar family</fullName>
    </recommendedName>
</protein>
<organism evidence="1 2">
    <name type="scientific">Pseudomonas typographi</name>
    <dbReference type="NCBI Taxonomy" id="2715964"/>
    <lineage>
        <taxon>Bacteria</taxon>
        <taxon>Pseudomonadati</taxon>
        <taxon>Pseudomonadota</taxon>
        <taxon>Gammaproteobacteria</taxon>
        <taxon>Pseudomonadales</taxon>
        <taxon>Pseudomonadaceae</taxon>
        <taxon>Pseudomonas</taxon>
    </lineage>
</organism>
<evidence type="ECO:0008006" key="3">
    <source>
        <dbReference type="Google" id="ProtNLM"/>
    </source>
</evidence>
<evidence type="ECO:0000313" key="1">
    <source>
        <dbReference type="EMBL" id="MBD1602407.1"/>
    </source>
</evidence>
<gene>
    <name evidence="1" type="ORF">HAQ05_27395</name>
</gene>
<accession>A0ABR7ZAM1</accession>
<evidence type="ECO:0000313" key="2">
    <source>
        <dbReference type="Proteomes" id="UP000805841"/>
    </source>
</evidence>
<dbReference type="RefSeq" id="WP_190427380.1">
    <property type="nucleotide sequence ID" value="NZ_JAAOCA010000072.1"/>
</dbReference>
<keyword evidence="2" id="KW-1185">Reference proteome</keyword>
<comment type="caution">
    <text evidence="1">The sequence shown here is derived from an EMBL/GenBank/DDBJ whole genome shotgun (WGS) entry which is preliminary data.</text>
</comment>
<sequence>MTDKTELLPCPFCGSNNLRHEIRSHSFVECLDCGCDGPLRPHMSASKDAWNARAAPAEDACPPLIKTLRDNGELVALKATVAQQAKMIEALQAEDVRAVGEEPVAHTLAEKVREALDRKACPNVWMVIAYEAVVSNYASRPVVLPERLREVWLFLDGQAELNGCVFGEKPEGRHNFWWRKELRAALEELYPPQ</sequence>